<reference evidence="1 2" key="1">
    <citation type="submission" date="2018-04" db="EMBL/GenBank/DDBJ databases">
        <title>Genome of Nocardioides gansuensis WSJ-1.</title>
        <authorList>
            <person name="Wu S."/>
            <person name="Wang G."/>
        </authorList>
    </citation>
    <scope>NUCLEOTIDE SEQUENCE [LARGE SCALE GENOMIC DNA]</scope>
    <source>
        <strain evidence="1 2">WSJ-1</strain>
    </source>
</reference>
<gene>
    <name evidence="1" type="ORF">DDE18_06715</name>
</gene>
<dbReference type="AlphaFoldDB" id="A0A2T8FE21"/>
<accession>A0A2T8FE21</accession>
<organism evidence="1 2">
    <name type="scientific">Nocardioides gansuensis</name>
    <dbReference type="NCBI Taxonomy" id="2138300"/>
    <lineage>
        <taxon>Bacteria</taxon>
        <taxon>Bacillati</taxon>
        <taxon>Actinomycetota</taxon>
        <taxon>Actinomycetes</taxon>
        <taxon>Propionibacteriales</taxon>
        <taxon>Nocardioidaceae</taxon>
        <taxon>Nocardioides</taxon>
    </lineage>
</organism>
<comment type="caution">
    <text evidence="1">The sequence shown here is derived from an EMBL/GenBank/DDBJ whole genome shotgun (WGS) entry which is preliminary data.</text>
</comment>
<proteinExistence type="predicted"/>
<evidence type="ECO:0000313" key="2">
    <source>
        <dbReference type="Proteomes" id="UP000246018"/>
    </source>
</evidence>
<sequence>MLPGVMVTRRPGPLTGTRPARMLRVRTRAWACSSAACLLLDSDCSSLRAASSRSISERARSAVPVSASRIAMSSWSRSPA</sequence>
<name>A0A2T8FE21_9ACTN</name>
<dbReference type="RefSeq" id="WP_116571440.1">
    <property type="nucleotide sequence ID" value="NZ_QDGZ01000002.1"/>
</dbReference>
<dbReference type="Proteomes" id="UP000246018">
    <property type="component" value="Unassembled WGS sequence"/>
</dbReference>
<dbReference type="EMBL" id="QDGZ01000002">
    <property type="protein sequence ID" value="PVG83966.1"/>
    <property type="molecule type" value="Genomic_DNA"/>
</dbReference>
<evidence type="ECO:0000313" key="1">
    <source>
        <dbReference type="EMBL" id="PVG83966.1"/>
    </source>
</evidence>
<protein>
    <submittedName>
        <fullName evidence="1">Uncharacterized protein</fullName>
    </submittedName>
</protein>
<keyword evidence="2" id="KW-1185">Reference proteome</keyword>